<comment type="catalytic activity">
    <reaction evidence="10 11">
        <text>shikimate + ATP = 3-phosphoshikimate + ADP + H(+)</text>
        <dbReference type="Rhea" id="RHEA:13121"/>
        <dbReference type="ChEBI" id="CHEBI:15378"/>
        <dbReference type="ChEBI" id="CHEBI:30616"/>
        <dbReference type="ChEBI" id="CHEBI:36208"/>
        <dbReference type="ChEBI" id="CHEBI:145989"/>
        <dbReference type="ChEBI" id="CHEBI:456216"/>
        <dbReference type="EC" id="2.7.1.71"/>
    </reaction>
</comment>
<dbReference type="CDD" id="cd00464">
    <property type="entry name" value="SK"/>
    <property type="match status" value="1"/>
</dbReference>
<dbReference type="Gene3D" id="3.40.50.300">
    <property type="entry name" value="P-loop containing nucleotide triphosphate hydrolases"/>
    <property type="match status" value="1"/>
</dbReference>
<feature type="binding site" evidence="11">
    <location>
        <position position="35"/>
    </location>
    <ligand>
        <name>substrate</name>
    </ligand>
</feature>
<evidence type="ECO:0000256" key="8">
    <source>
        <dbReference type="ARBA" id="ARBA00022840"/>
    </source>
</evidence>
<dbReference type="InterPro" id="IPR031322">
    <property type="entry name" value="Shikimate/glucono_kinase"/>
</dbReference>
<dbReference type="GO" id="GO:0005829">
    <property type="term" value="C:cytosol"/>
    <property type="evidence" value="ECO:0007669"/>
    <property type="project" value="TreeGrafter"/>
</dbReference>
<keyword evidence="9 11" id="KW-0057">Aromatic amino acid biosynthesis</keyword>
<sequence>MKKSLIFLTGFMGSGKSTIGPILAEKIGYDFIDLDELIENIEGQSIVDIFKEKGEIYFRNIERKILREMIFKLSKFVVALGGGTVTFENNLYLIKEIGILIYLKASPETLVQRIKFKMDRPLLLGPDGKILPEDILLERISTLLKIREPFYLQSDFYISTDEKDIKDTVEEILKKIEDKIA</sequence>
<dbReference type="EC" id="2.7.1.71" evidence="3 11"/>
<dbReference type="HAMAP" id="MF_00109">
    <property type="entry name" value="Shikimate_kinase"/>
    <property type="match status" value="1"/>
</dbReference>
<dbReference type="InterPro" id="IPR000623">
    <property type="entry name" value="Shikimate_kinase/TSH1"/>
</dbReference>
<feature type="binding site" evidence="11">
    <location>
        <position position="147"/>
    </location>
    <ligand>
        <name>substrate</name>
    </ligand>
</feature>
<dbReference type="PANTHER" id="PTHR21087:SF16">
    <property type="entry name" value="SHIKIMATE KINASE 1, CHLOROPLASTIC"/>
    <property type="match status" value="1"/>
</dbReference>
<keyword evidence="11" id="KW-0479">Metal-binding</keyword>
<dbReference type="STRING" id="1643428.GCA_001442855_00419"/>
<dbReference type="SUPFAM" id="SSF52540">
    <property type="entry name" value="P-loop containing nucleoside triphosphate hydrolases"/>
    <property type="match status" value="1"/>
</dbReference>
<evidence type="ECO:0000256" key="6">
    <source>
        <dbReference type="ARBA" id="ARBA00022741"/>
    </source>
</evidence>
<comment type="function">
    <text evidence="11">Catalyzes the specific phosphorylation of the 3-hydroxyl group of shikimic acid using ATP as a cosubstrate.</text>
</comment>
<dbReference type="GO" id="GO:0009073">
    <property type="term" value="P:aromatic amino acid family biosynthetic process"/>
    <property type="evidence" value="ECO:0007669"/>
    <property type="project" value="UniProtKB-KW"/>
</dbReference>
<comment type="pathway">
    <text evidence="1 11">Metabolic intermediate biosynthesis; chorismate biosynthesis; chorismate from D-erythrose 4-phosphate and phosphoenolpyruvate: step 5/7.</text>
</comment>
<evidence type="ECO:0000256" key="9">
    <source>
        <dbReference type="ARBA" id="ARBA00023141"/>
    </source>
</evidence>
<dbReference type="GO" id="GO:0005524">
    <property type="term" value="F:ATP binding"/>
    <property type="evidence" value="ECO:0007669"/>
    <property type="project" value="UniProtKB-UniRule"/>
</dbReference>
<evidence type="ECO:0000256" key="10">
    <source>
        <dbReference type="ARBA" id="ARBA00048567"/>
    </source>
</evidence>
<evidence type="ECO:0000256" key="4">
    <source>
        <dbReference type="ARBA" id="ARBA00022605"/>
    </source>
</evidence>
<comment type="subcellular location">
    <subcellularLocation>
        <location evidence="11">Cytoplasm</location>
    </subcellularLocation>
</comment>
<dbReference type="OrthoDB" id="9800332at2"/>
<protein>
    <recommendedName>
        <fullName evidence="3 11">Shikimate kinase</fullName>
        <shortName evidence="11">SK</shortName>
        <ecNumber evidence="3 11">2.7.1.71</ecNumber>
    </recommendedName>
</protein>
<dbReference type="PANTHER" id="PTHR21087">
    <property type="entry name" value="SHIKIMATE KINASE"/>
    <property type="match status" value="1"/>
</dbReference>
<feature type="binding site" evidence="11">
    <location>
        <position position="120"/>
    </location>
    <ligand>
        <name>ATP</name>
        <dbReference type="ChEBI" id="CHEBI:30616"/>
    </ligand>
</feature>
<dbReference type="PRINTS" id="PR01100">
    <property type="entry name" value="SHIKIMTKNASE"/>
</dbReference>
<dbReference type="GO" id="GO:0009423">
    <property type="term" value="P:chorismate biosynthetic process"/>
    <property type="evidence" value="ECO:0007669"/>
    <property type="project" value="UniProtKB-UniRule"/>
</dbReference>
<feature type="binding site" evidence="11">
    <location>
        <position position="82"/>
    </location>
    <ligand>
        <name>substrate</name>
    </ligand>
</feature>
<dbReference type="GO" id="GO:0000287">
    <property type="term" value="F:magnesium ion binding"/>
    <property type="evidence" value="ECO:0007669"/>
    <property type="project" value="UniProtKB-UniRule"/>
</dbReference>
<keyword evidence="8 11" id="KW-0067">ATP-binding</keyword>
<reference evidence="13" key="1">
    <citation type="submission" date="2015-11" db="EMBL/GenBank/DDBJ databases">
        <authorList>
            <person name="Varghese N."/>
        </authorList>
    </citation>
    <scope>NUCLEOTIDE SEQUENCE [LARGE SCALE GENOMIC DNA]</scope>
</reference>
<comment type="subunit">
    <text evidence="11">Monomer.</text>
</comment>
<evidence type="ECO:0000256" key="1">
    <source>
        <dbReference type="ARBA" id="ARBA00004842"/>
    </source>
</evidence>
<accession>A0A0S4MTT6</accession>
<comment type="caution">
    <text evidence="11">Lacks conserved residue(s) required for the propagation of feature annotation.</text>
</comment>
<keyword evidence="6 11" id="KW-0547">Nucleotide-binding</keyword>
<dbReference type="Proteomes" id="UP000320623">
    <property type="component" value="Unassembled WGS sequence"/>
</dbReference>
<feature type="binding site" evidence="11">
    <location>
        <position position="59"/>
    </location>
    <ligand>
        <name>substrate</name>
    </ligand>
</feature>
<comment type="cofactor">
    <cofactor evidence="11">
        <name>Mg(2+)</name>
        <dbReference type="ChEBI" id="CHEBI:18420"/>
    </cofactor>
    <text evidence="11">Binds 1 Mg(2+) ion per subunit.</text>
</comment>
<dbReference type="RefSeq" id="WP_140944230.1">
    <property type="nucleotide sequence ID" value="NZ_FAOO01000002.1"/>
</dbReference>
<dbReference type="AlphaFoldDB" id="A0A0S4MTT6"/>
<dbReference type="InterPro" id="IPR027417">
    <property type="entry name" value="P-loop_NTPase"/>
</dbReference>
<gene>
    <name evidence="11" type="primary">aroK</name>
    <name evidence="12" type="ORF">JGI1_00432</name>
</gene>
<evidence type="ECO:0000256" key="2">
    <source>
        <dbReference type="ARBA" id="ARBA00006997"/>
    </source>
</evidence>
<dbReference type="InterPro" id="IPR023000">
    <property type="entry name" value="Shikimate_kinase_CS"/>
</dbReference>
<evidence type="ECO:0000313" key="12">
    <source>
        <dbReference type="EMBL" id="CUU02133.1"/>
    </source>
</evidence>
<keyword evidence="11" id="KW-0963">Cytoplasm</keyword>
<evidence type="ECO:0000256" key="3">
    <source>
        <dbReference type="ARBA" id="ARBA00012154"/>
    </source>
</evidence>
<keyword evidence="7 11" id="KW-0418">Kinase</keyword>
<feature type="binding site" evidence="11">
    <location>
        <position position="17"/>
    </location>
    <ligand>
        <name>Mg(2+)</name>
        <dbReference type="ChEBI" id="CHEBI:18420"/>
    </ligand>
</feature>
<organism evidence="12 13">
    <name type="scientific">Candidatus Thermokryptus mobilis</name>
    <dbReference type="NCBI Taxonomy" id="1643428"/>
    <lineage>
        <taxon>Bacteria</taxon>
        <taxon>Pseudomonadati</taxon>
        <taxon>Candidatus Kryptoniota</taxon>
        <taxon>Candidatus Thermokryptus</taxon>
    </lineage>
</organism>
<dbReference type="Pfam" id="PF01202">
    <property type="entry name" value="SKI"/>
    <property type="match status" value="1"/>
</dbReference>
<keyword evidence="4 11" id="KW-0028">Amino-acid biosynthesis</keyword>
<dbReference type="EMBL" id="FAOO01000002">
    <property type="protein sequence ID" value="CUU02133.1"/>
    <property type="molecule type" value="Genomic_DNA"/>
</dbReference>
<feature type="binding site" evidence="11">
    <location>
        <begin position="13"/>
        <end position="18"/>
    </location>
    <ligand>
        <name>ATP</name>
        <dbReference type="ChEBI" id="CHEBI:30616"/>
    </ligand>
</feature>
<dbReference type="GO" id="GO:0004765">
    <property type="term" value="F:shikimate kinase activity"/>
    <property type="evidence" value="ECO:0007669"/>
    <property type="project" value="UniProtKB-UniRule"/>
</dbReference>
<dbReference type="GO" id="GO:0008652">
    <property type="term" value="P:amino acid biosynthetic process"/>
    <property type="evidence" value="ECO:0007669"/>
    <property type="project" value="UniProtKB-KW"/>
</dbReference>
<keyword evidence="5 11" id="KW-0808">Transferase</keyword>
<dbReference type="PROSITE" id="PS01128">
    <property type="entry name" value="SHIKIMATE_KINASE"/>
    <property type="match status" value="1"/>
</dbReference>
<evidence type="ECO:0000256" key="7">
    <source>
        <dbReference type="ARBA" id="ARBA00022777"/>
    </source>
</evidence>
<comment type="similarity">
    <text evidence="2 11">Belongs to the shikimate kinase family.</text>
</comment>
<name>A0A0S4MTT6_9BACT</name>
<keyword evidence="13" id="KW-1185">Reference proteome</keyword>
<evidence type="ECO:0000256" key="5">
    <source>
        <dbReference type="ARBA" id="ARBA00022679"/>
    </source>
</evidence>
<evidence type="ECO:0000313" key="13">
    <source>
        <dbReference type="Proteomes" id="UP000320623"/>
    </source>
</evidence>
<evidence type="ECO:0000256" key="11">
    <source>
        <dbReference type="HAMAP-Rule" id="MF_00109"/>
    </source>
</evidence>
<dbReference type="UniPathway" id="UPA00053">
    <property type="reaction ID" value="UER00088"/>
</dbReference>
<proteinExistence type="inferred from homology"/>
<keyword evidence="11" id="KW-0460">Magnesium</keyword>